<accession>A0ACB7UIS3</accession>
<sequence>MWWPGILVQVSLFRALHEDEKRPKGGLSRMQFFLIVFISSFAYYIIPNYFFPSLSALSFVCWIWKDSVTAQQIGSGLKGLGIGSFGLDWATVAAFLGSPLATPAFSIFNTLVGFIITVYVLLPITYWTNAYNAKRFPLITADVFDSDGKHYNISRILDPKTFSINYDAYDKYSKINLSVFFTYTYGLSFATLMASLTHAFLFYGKNTWEMWRKAEKSTSNKFADVHTRIMKKNYRPVPQWWFGILLLIVLGLSMFTCEGFHKQLQLPFWGILLACAMAMIFMMPVGVLLATTNQGPGLNVITELVIGYLYPGKPLANVTFKTYGYISMSQALTFLTDFKLGHYMKIPPKSMFLVQLVGTVVSSSVYFGTAWWLLTSIQDICNIDLLPADSPWTCPGDDVFYNASIIWGVVGPRRMFGPLGLYNKMNWFFLIGLLAPVPVWLLTRAFPEKKWIRLINMPIVLSGAGSMPVAKTVHYISWFTVGIAFNFFVYRRYKAWWARHNYVLSAALDAGVAFMGVATYFALQNYNIYGMEWWGAEASDHCPLAKCPTAPGVVAKGCPVF</sequence>
<evidence type="ECO:0000313" key="1">
    <source>
        <dbReference type="EMBL" id="KAH7660224.1"/>
    </source>
</evidence>
<dbReference type="Proteomes" id="UP000827976">
    <property type="component" value="Chromosome 16"/>
</dbReference>
<evidence type="ECO:0000313" key="2">
    <source>
        <dbReference type="Proteomes" id="UP000827976"/>
    </source>
</evidence>
<organism evidence="1 2">
    <name type="scientific">Dioscorea alata</name>
    <name type="common">Purple yam</name>
    <dbReference type="NCBI Taxonomy" id="55571"/>
    <lineage>
        <taxon>Eukaryota</taxon>
        <taxon>Viridiplantae</taxon>
        <taxon>Streptophyta</taxon>
        <taxon>Embryophyta</taxon>
        <taxon>Tracheophyta</taxon>
        <taxon>Spermatophyta</taxon>
        <taxon>Magnoliopsida</taxon>
        <taxon>Liliopsida</taxon>
        <taxon>Dioscoreales</taxon>
        <taxon>Dioscoreaceae</taxon>
        <taxon>Dioscorea</taxon>
    </lineage>
</organism>
<keyword evidence="2" id="KW-1185">Reference proteome</keyword>
<gene>
    <name evidence="1" type="ORF">IHE45_16G085500</name>
</gene>
<dbReference type="EMBL" id="CM037026">
    <property type="protein sequence ID" value="KAH7660224.1"/>
    <property type="molecule type" value="Genomic_DNA"/>
</dbReference>
<protein>
    <submittedName>
        <fullName evidence="1">Oligopeptide transporter OPT protein</fullName>
    </submittedName>
</protein>
<reference evidence="2" key="1">
    <citation type="journal article" date="2022" name="Nat. Commun.">
        <title>Chromosome evolution and the genetic basis of agronomically important traits in greater yam.</title>
        <authorList>
            <person name="Bredeson J.V."/>
            <person name="Lyons J.B."/>
            <person name="Oniyinde I.O."/>
            <person name="Okereke N.R."/>
            <person name="Kolade O."/>
            <person name="Nnabue I."/>
            <person name="Nwadili C.O."/>
            <person name="Hribova E."/>
            <person name="Parker M."/>
            <person name="Nwogha J."/>
            <person name="Shu S."/>
            <person name="Carlson J."/>
            <person name="Kariba R."/>
            <person name="Muthemba S."/>
            <person name="Knop K."/>
            <person name="Barton G.J."/>
            <person name="Sherwood A.V."/>
            <person name="Lopez-Montes A."/>
            <person name="Asiedu R."/>
            <person name="Jamnadass R."/>
            <person name="Muchugi A."/>
            <person name="Goodstein D."/>
            <person name="Egesi C.N."/>
            <person name="Featherston J."/>
            <person name="Asfaw A."/>
            <person name="Simpson G.G."/>
            <person name="Dolezel J."/>
            <person name="Hendre P.S."/>
            <person name="Van Deynze A."/>
            <person name="Kumar P.L."/>
            <person name="Obidiegwu J.E."/>
            <person name="Bhattacharjee R."/>
            <person name="Rokhsar D.S."/>
        </authorList>
    </citation>
    <scope>NUCLEOTIDE SEQUENCE [LARGE SCALE GENOMIC DNA]</scope>
    <source>
        <strain evidence="2">cv. TDa95/00328</strain>
    </source>
</reference>
<proteinExistence type="predicted"/>
<comment type="caution">
    <text evidence="1">The sequence shown here is derived from an EMBL/GenBank/DDBJ whole genome shotgun (WGS) entry which is preliminary data.</text>
</comment>
<name>A0ACB7UIS3_DIOAL</name>